<dbReference type="EMBL" id="BKCJ011235257">
    <property type="protein sequence ID" value="GFD07997.1"/>
    <property type="molecule type" value="Genomic_DNA"/>
</dbReference>
<name>A0A699TCU7_TANCI</name>
<evidence type="ECO:0000313" key="1">
    <source>
        <dbReference type="EMBL" id="GFD07997.1"/>
    </source>
</evidence>
<feature type="non-terminal residue" evidence="1">
    <location>
        <position position="1"/>
    </location>
</feature>
<protein>
    <submittedName>
        <fullName evidence="1">Uncharacterized protein</fullName>
    </submittedName>
</protein>
<organism evidence="1">
    <name type="scientific">Tanacetum cinerariifolium</name>
    <name type="common">Dalmatian daisy</name>
    <name type="synonym">Chrysanthemum cinerariifolium</name>
    <dbReference type="NCBI Taxonomy" id="118510"/>
    <lineage>
        <taxon>Eukaryota</taxon>
        <taxon>Viridiplantae</taxon>
        <taxon>Streptophyta</taxon>
        <taxon>Embryophyta</taxon>
        <taxon>Tracheophyta</taxon>
        <taxon>Spermatophyta</taxon>
        <taxon>Magnoliopsida</taxon>
        <taxon>eudicotyledons</taxon>
        <taxon>Gunneridae</taxon>
        <taxon>Pentapetalae</taxon>
        <taxon>asterids</taxon>
        <taxon>campanulids</taxon>
        <taxon>Asterales</taxon>
        <taxon>Asteraceae</taxon>
        <taxon>Asteroideae</taxon>
        <taxon>Anthemideae</taxon>
        <taxon>Anthemidinae</taxon>
        <taxon>Tanacetum</taxon>
    </lineage>
</organism>
<gene>
    <name evidence="1" type="ORF">Tci_879966</name>
</gene>
<accession>A0A699TCU7</accession>
<proteinExistence type="predicted"/>
<comment type="caution">
    <text evidence="1">The sequence shown here is derived from an EMBL/GenBank/DDBJ whole genome shotgun (WGS) entry which is preliminary data.</text>
</comment>
<dbReference type="AlphaFoldDB" id="A0A699TCU7"/>
<sequence>VVYFRLEAPPRRYSRSLLMKCANGITRRLRLPPDDIQALSGCYMTPSSIHILVQPELARSCSNHDPVLEVSSAGKCGGPLLNGSSTLIRIQEV</sequence>
<reference evidence="1" key="1">
    <citation type="journal article" date="2019" name="Sci. Rep.">
        <title>Draft genome of Tanacetum cinerariifolium, the natural source of mosquito coil.</title>
        <authorList>
            <person name="Yamashiro T."/>
            <person name="Shiraishi A."/>
            <person name="Satake H."/>
            <person name="Nakayama K."/>
        </authorList>
    </citation>
    <scope>NUCLEOTIDE SEQUENCE</scope>
</reference>